<feature type="compositionally biased region" description="Low complexity" evidence="1">
    <location>
        <begin position="412"/>
        <end position="421"/>
    </location>
</feature>
<protein>
    <recommendedName>
        <fullName evidence="5">Histidine acid phosphatase</fullName>
    </recommendedName>
</protein>
<evidence type="ECO:0000256" key="2">
    <source>
        <dbReference type="SAM" id="Phobius"/>
    </source>
</evidence>
<accession>A0ABP0BL55</accession>
<keyword evidence="2" id="KW-0472">Membrane</keyword>
<evidence type="ECO:0000256" key="1">
    <source>
        <dbReference type="SAM" id="MobiDB-lite"/>
    </source>
</evidence>
<sequence length="421" mass="44910">MLGINAKEGERFVSVFDDPDSGLTEALYDLGPLNGNVFANLGNFTYSYADQLVNNSVAYMLDTVYSYGGNSSAGGWTPIPELARDNADLALLFFSQNSAQYFGPVFDPFFFANGTFTEQFENGLLYTPNAFVQTMICADQYTLCNPNTNTCTPTGGFLALRKTALGQNTPGFTAIQYATASRIVNAISRTALTDSVLLPSLPPSLLSQRISPALPDNQWQSEVTGWFGTSLAKIQAAIVEFAVNGDNLGSYLQVTSPYAGTQSTDPFYKAVNQAFQDQCIGQLVQVTGSVQNFSMLGIGIVTGVTLFLFLTSLLLSKIVDCIGRNGPARTARQTDDKLHLLRMAMTPPTDPGNAWENRAFDVPVLTHGTERFARPTPVADPRTGLASYAHALPLPSIPHHTSGAGGGGGVNGVVNNAGNGP</sequence>
<name>A0ABP0BL55_9PEZI</name>
<keyword evidence="4" id="KW-1185">Reference proteome</keyword>
<keyword evidence="2" id="KW-0812">Transmembrane</keyword>
<feature type="region of interest" description="Disordered" evidence="1">
    <location>
        <begin position="399"/>
        <end position="421"/>
    </location>
</feature>
<comment type="caution">
    <text evidence="3">The sequence shown here is derived from an EMBL/GenBank/DDBJ whole genome shotgun (WGS) entry which is preliminary data.</text>
</comment>
<keyword evidence="2" id="KW-1133">Transmembrane helix</keyword>
<reference evidence="3 4" key="1">
    <citation type="submission" date="2024-01" db="EMBL/GenBank/DDBJ databases">
        <authorList>
            <person name="Allen C."/>
            <person name="Tagirdzhanova G."/>
        </authorList>
    </citation>
    <scope>NUCLEOTIDE SEQUENCE [LARGE SCALE GENOMIC DNA]</scope>
</reference>
<organism evidence="3 4">
    <name type="scientific">Sporothrix curviconia</name>
    <dbReference type="NCBI Taxonomy" id="1260050"/>
    <lineage>
        <taxon>Eukaryota</taxon>
        <taxon>Fungi</taxon>
        <taxon>Dikarya</taxon>
        <taxon>Ascomycota</taxon>
        <taxon>Pezizomycotina</taxon>
        <taxon>Sordariomycetes</taxon>
        <taxon>Sordariomycetidae</taxon>
        <taxon>Ophiostomatales</taxon>
        <taxon>Ophiostomataceae</taxon>
        <taxon>Sporothrix</taxon>
    </lineage>
</organism>
<feature type="transmembrane region" description="Helical" evidence="2">
    <location>
        <begin position="293"/>
        <end position="315"/>
    </location>
</feature>
<gene>
    <name evidence="3" type="ORF">SCUCBS95973_003974</name>
</gene>
<evidence type="ECO:0000313" key="3">
    <source>
        <dbReference type="EMBL" id="CAK7219891.1"/>
    </source>
</evidence>
<dbReference type="Proteomes" id="UP001642405">
    <property type="component" value="Unassembled WGS sequence"/>
</dbReference>
<evidence type="ECO:0000313" key="4">
    <source>
        <dbReference type="Proteomes" id="UP001642405"/>
    </source>
</evidence>
<proteinExistence type="predicted"/>
<dbReference type="EMBL" id="CAWUHB010000018">
    <property type="protein sequence ID" value="CAK7219891.1"/>
    <property type="molecule type" value="Genomic_DNA"/>
</dbReference>
<evidence type="ECO:0008006" key="5">
    <source>
        <dbReference type="Google" id="ProtNLM"/>
    </source>
</evidence>